<evidence type="ECO:0000256" key="1">
    <source>
        <dbReference type="SAM" id="MobiDB-lite"/>
    </source>
</evidence>
<feature type="region of interest" description="Disordered" evidence="1">
    <location>
        <begin position="161"/>
        <end position="183"/>
    </location>
</feature>
<proteinExistence type="predicted"/>
<feature type="region of interest" description="Disordered" evidence="1">
    <location>
        <begin position="238"/>
        <end position="299"/>
    </location>
</feature>
<evidence type="ECO:0000313" key="2">
    <source>
        <dbReference type="EMBL" id="KAK2704256.1"/>
    </source>
</evidence>
<dbReference type="AlphaFoldDB" id="A0AA88HB83"/>
<organism evidence="2 3">
    <name type="scientific">Artemia franciscana</name>
    <name type="common">Brine shrimp</name>
    <name type="synonym">Artemia sanfranciscana</name>
    <dbReference type="NCBI Taxonomy" id="6661"/>
    <lineage>
        <taxon>Eukaryota</taxon>
        <taxon>Metazoa</taxon>
        <taxon>Ecdysozoa</taxon>
        <taxon>Arthropoda</taxon>
        <taxon>Crustacea</taxon>
        <taxon>Branchiopoda</taxon>
        <taxon>Anostraca</taxon>
        <taxon>Artemiidae</taxon>
        <taxon>Artemia</taxon>
    </lineage>
</organism>
<comment type="caution">
    <text evidence="2">The sequence shown here is derived from an EMBL/GenBank/DDBJ whole genome shotgun (WGS) entry which is preliminary data.</text>
</comment>
<dbReference type="Proteomes" id="UP001187531">
    <property type="component" value="Unassembled WGS sequence"/>
</dbReference>
<name>A0AA88HB83_ARTSF</name>
<dbReference type="EMBL" id="JAVRJZ010000021">
    <property type="protein sequence ID" value="KAK2704256.1"/>
    <property type="molecule type" value="Genomic_DNA"/>
</dbReference>
<feature type="compositionally biased region" description="Basic and acidic residues" evidence="1">
    <location>
        <begin position="238"/>
        <end position="266"/>
    </location>
</feature>
<feature type="compositionally biased region" description="Basic and acidic residues" evidence="1">
    <location>
        <begin position="289"/>
        <end position="299"/>
    </location>
</feature>
<protein>
    <submittedName>
        <fullName evidence="2">Uncharacterized protein</fullName>
    </submittedName>
</protein>
<gene>
    <name evidence="2" type="ORF">QYM36_016603</name>
</gene>
<keyword evidence="3" id="KW-1185">Reference proteome</keyword>
<evidence type="ECO:0000313" key="3">
    <source>
        <dbReference type="Proteomes" id="UP001187531"/>
    </source>
</evidence>
<accession>A0AA88HB83</accession>
<reference evidence="2" key="1">
    <citation type="submission" date="2023-07" db="EMBL/GenBank/DDBJ databases">
        <title>Chromosome-level genome assembly of Artemia franciscana.</title>
        <authorList>
            <person name="Jo E."/>
        </authorList>
    </citation>
    <scope>NUCLEOTIDE SEQUENCE</scope>
    <source>
        <tissue evidence="2">Whole body</tissue>
    </source>
</reference>
<feature type="compositionally biased region" description="Polar residues" evidence="1">
    <location>
        <begin position="161"/>
        <end position="178"/>
    </location>
</feature>
<sequence length="495" mass="56144">MEVKFTTTTCHSRPITVPWSPHTSMPSPYNIRDKTVPAHFCHIVKKRVLSKSSSEDIGLEFLQRLPTKGSHVNAAKSSSIPVKKASTSNVIPSRHHFAPTTFTKPYLGLYDPDTVINTIAASSANIPKNRLLHCGGGIVYPSPEIKRSRIPDNPTFKIDWTNNKIHSPDSKQQPTISKQHARSKSVLQRTLSVPYQSPEVVMLKRAPSEPIVISDSQDSEGKTEFHEVPSLQTTKLEKVDRQMMSEEKSPPEKIKENLRSNEKKADTVLQPPKKRAYLEPTEESSSEFPKPETKPEPKLRVKTNLCDEKTSHRNGFLNPLEIRIEVAQNSPSRVIFEKPTQIQSLIRTSKCKDLDYIQNNAYTNIRYSLDKRDIMRNSIEEKVVLCKERAEKLRCTLLSVMHALLGPKRMETLGFPSKSTDEMLIEVLRCADLSPKLGISYSHLRENTKLLLSLLMINDKNTNGSSWESLDPEEVLEEIYIRDVLPHLESVSRVQ</sequence>